<feature type="compositionally biased region" description="Basic and acidic residues" evidence="1">
    <location>
        <begin position="54"/>
        <end position="71"/>
    </location>
</feature>
<feature type="compositionally biased region" description="Acidic residues" evidence="1">
    <location>
        <begin position="34"/>
        <end position="46"/>
    </location>
</feature>
<dbReference type="FunCoup" id="W5N0H6">
    <property type="interactions" value="1164"/>
</dbReference>
<keyword evidence="4" id="KW-1185">Reference proteome</keyword>
<reference evidence="3" key="3">
    <citation type="submission" date="2025-09" db="UniProtKB">
        <authorList>
            <consortium name="Ensembl"/>
        </authorList>
    </citation>
    <scope>IDENTIFICATION</scope>
</reference>
<dbReference type="eggNOG" id="ENOG502S14X">
    <property type="taxonomic scope" value="Eukaryota"/>
</dbReference>
<reference evidence="4" key="1">
    <citation type="submission" date="2011-12" db="EMBL/GenBank/DDBJ databases">
        <title>The Draft Genome of Lepisosteus oculatus.</title>
        <authorList>
            <consortium name="The Broad Institute Genome Assembly &amp; Analysis Group"/>
            <consortium name="Computational R&amp;D Group"/>
            <consortium name="and Sequencing Platform"/>
            <person name="Di Palma F."/>
            <person name="Alfoldi J."/>
            <person name="Johnson J."/>
            <person name="Berlin A."/>
            <person name="Gnerre S."/>
            <person name="Jaffe D."/>
            <person name="MacCallum I."/>
            <person name="Young S."/>
            <person name="Walker B.J."/>
            <person name="Lander E.S."/>
            <person name="Lindblad-Toh K."/>
        </authorList>
    </citation>
    <scope>NUCLEOTIDE SEQUENCE [LARGE SCALE GENOMIC DNA]</scope>
</reference>
<evidence type="ECO:0000259" key="2">
    <source>
        <dbReference type="Pfam" id="PF08157"/>
    </source>
</evidence>
<dbReference type="OrthoDB" id="9907143at2759"/>
<dbReference type="CTD" id="51406"/>
<dbReference type="InParanoid" id="W5N0H6"/>
<dbReference type="STRING" id="7918.ENSLOCP00000014135"/>
<dbReference type="PANTHER" id="PTHR32337:SF2">
    <property type="entry name" value="NUCLEOLAR PROTEIN 7"/>
    <property type="match status" value="1"/>
</dbReference>
<feature type="domain" description="U3 small nucleolar RNA-associated protein NOL7 C-terminal" evidence="2">
    <location>
        <begin position="156"/>
        <end position="218"/>
    </location>
</feature>
<dbReference type="EMBL" id="AHAT01017685">
    <property type="status" value="NOT_ANNOTATED_CDS"/>
    <property type="molecule type" value="Genomic_DNA"/>
</dbReference>
<dbReference type="Bgee" id="ENSLOCG00000011505">
    <property type="expression patterns" value="Expressed in pharyngeal gill and 13 other cell types or tissues"/>
</dbReference>
<name>W5N0H6_LEPOC</name>
<dbReference type="Pfam" id="PF08157">
    <property type="entry name" value="NUC129"/>
    <property type="match status" value="1"/>
</dbReference>
<dbReference type="Ensembl" id="ENSLOCT00000014164.1">
    <property type="protein sequence ID" value="ENSLOCP00000014135.1"/>
    <property type="gene ID" value="ENSLOCG00000011505.1"/>
</dbReference>
<accession>W5N0H6</accession>
<dbReference type="GeneTree" id="ENSGT00390000004118"/>
<organism evidence="3 4">
    <name type="scientific">Lepisosteus oculatus</name>
    <name type="common">Spotted gar</name>
    <dbReference type="NCBI Taxonomy" id="7918"/>
    <lineage>
        <taxon>Eukaryota</taxon>
        <taxon>Metazoa</taxon>
        <taxon>Chordata</taxon>
        <taxon>Craniata</taxon>
        <taxon>Vertebrata</taxon>
        <taxon>Euteleostomi</taxon>
        <taxon>Actinopterygii</taxon>
        <taxon>Neopterygii</taxon>
        <taxon>Holostei</taxon>
        <taxon>Semionotiformes</taxon>
        <taxon>Lepisosteidae</taxon>
        <taxon>Lepisosteus</taxon>
    </lineage>
</organism>
<sequence length="241" mass="27666">MAKKKRGAVGASSAKVRTRKVSEKEMLNLVAESSGDEDEEAPEEVTFEAAKAVAEQRVRNAIESVRRDKEKLKQKRRERQELFKEQKKRKLLPEDVLEEIESSVPGKPKTSEVQEHDESGEEGEEDIGPEDGESRQFEEEDTEVEQNEQCRMKQNYKVQRVKDHSLAKAQQTSACDFITSRLYGSGSNRTTTNQLLSLQNKTAKNKRAAVQFIDKQWDSKEKGKAELFKKRWIHKQRAEAN</sequence>
<feature type="region of interest" description="Disordered" evidence="1">
    <location>
        <begin position="1"/>
        <end position="154"/>
    </location>
</feature>
<feature type="compositionally biased region" description="Acidic residues" evidence="1">
    <location>
        <begin position="118"/>
        <end position="131"/>
    </location>
</feature>
<dbReference type="PANTHER" id="PTHR32337">
    <property type="entry name" value="NUCLEOLAR PROTEIN 7"/>
    <property type="match status" value="1"/>
</dbReference>
<evidence type="ECO:0000256" key="1">
    <source>
        <dbReference type="SAM" id="MobiDB-lite"/>
    </source>
</evidence>
<proteinExistence type="predicted"/>
<dbReference type="AlphaFoldDB" id="W5N0H6"/>
<dbReference type="Proteomes" id="UP000018468">
    <property type="component" value="Linkage group LG9"/>
</dbReference>
<dbReference type="KEGG" id="loc:102687439"/>
<evidence type="ECO:0000313" key="4">
    <source>
        <dbReference type="Proteomes" id="UP000018468"/>
    </source>
</evidence>
<evidence type="ECO:0000313" key="3">
    <source>
        <dbReference type="Ensembl" id="ENSLOCP00000014135.1"/>
    </source>
</evidence>
<dbReference type="InterPro" id="IPR012579">
    <property type="entry name" value="NOL7_C"/>
</dbReference>
<protein>
    <submittedName>
        <fullName evidence="3">Nucleolar protein 7</fullName>
    </submittedName>
</protein>
<dbReference type="GO" id="GO:0005730">
    <property type="term" value="C:nucleolus"/>
    <property type="evidence" value="ECO:0000318"/>
    <property type="project" value="GO_Central"/>
</dbReference>
<dbReference type="GeneID" id="102687439"/>
<dbReference type="OMA" id="WACKEKA"/>
<reference evidence="3" key="2">
    <citation type="submission" date="2025-08" db="UniProtKB">
        <authorList>
            <consortium name="Ensembl"/>
        </authorList>
    </citation>
    <scope>IDENTIFICATION</scope>
</reference>